<dbReference type="Gene3D" id="1.10.150.20">
    <property type="entry name" value="5' to 3' exonuclease, C-terminal subdomain"/>
    <property type="match status" value="1"/>
</dbReference>
<dbReference type="AlphaFoldDB" id="A0A9X2BZM1"/>
<dbReference type="RefSeq" id="WP_275682864.1">
    <property type="nucleotide sequence ID" value="NZ_JAJLJH010000003.1"/>
</dbReference>
<dbReference type="Pfam" id="PF11731">
    <property type="entry name" value="Cdd1"/>
    <property type="match status" value="1"/>
</dbReference>
<keyword evidence="2" id="KW-1185">Reference proteome</keyword>
<accession>A0A9X2BZM1</accession>
<gene>
    <name evidence="1" type="ORF">LPC04_14015</name>
</gene>
<protein>
    <submittedName>
        <fullName evidence="1">Helix-hairpin-helix domain-containing protein</fullName>
    </submittedName>
</protein>
<evidence type="ECO:0000313" key="2">
    <source>
        <dbReference type="Proteomes" id="UP001139353"/>
    </source>
</evidence>
<reference evidence="1" key="1">
    <citation type="submission" date="2021-11" db="EMBL/GenBank/DDBJ databases">
        <title>BS-T2-15 a new species belonging to the Comamonadaceae family isolated from the soil of a French oak forest.</title>
        <authorList>
            <person name="Mieszkin S."/>
            <person name="Alain K."/>
        </authorList>
    </citation>
    <scope>NUCLEOTIDE SEQUENCE</scope>
    <source>
        <strain evidence="1">BS-T2-15</strain>
    </source>
</reference>
<organism evidence="1 2">
    <name type="scientific">Scleromatobacter humisilvae</name>
    <dbReference type="NCBI Taxonomy" id="2897159"/>
    <lineage>
        <taxon>Bacteria</taxon>
        <taxon>Pseudomonadati</taxon>
        <taxon>Pseudomonadota</taxon>
        <taxon>Betaproteobacteria</taxon>
        <taxon>Burkholderiales</taxon>
        <taxon>Sphaerotilaceae</taxon>
        <taxon>Scleromatobacter</taxon>
    </lineage>
</organism>
<dbReference type="Proteomes" id="UP001139353">
    <property type="component" value="Unassembled WGS sequence"/>
</dbReference>
<evidence type="ECO:0000313" key="1">
    <source>
        <dbReference type="EMBL" id="MCK9686823.1"/>
    </source>
</evidence>
<comment type="caution">
    <text evidence="1">The sequence shown here is derived from an EMBL/GenBank/DDBJ whole genome shotgun (WGS) entry which is preliminary data.</text>
</comment>
<sequence>MKSPKAATADECLTLEQLPNVGPAMAADLRLLGVHSPQSLKGRDGLQLYRALCTTTGQRHDPCVLDTLLAVVDFMNGAPPAPWWAYTKQRKAMVGQLRD</sequence>
<dbReference type="InterPro" id="IPR021725">
    <property type="entry name" value="Cdd1"/>
</dbReference>
<name>A0A9X2BZM1_9BURK</name>
<dbReference type="EMBL" id="JAJLJH010000003">
    <property type="protein sequence ID" value="MCK9686823.1"/>
    <property type="molecule type" value="Genomic_DNA"/>
</dbReference>
<proteinExistence type="predicted"/>